<dbReference type="PANTHER" id="PTHR32309:SF13">
    <property type="entry name" value="FERRIC ENTEROBACTIN TRANSPORT PROTEIN FEPE"/>
    <property type="match status" value="1"/>
</dbReference>
<dbReference type="EMBL" id="LRDB01000006">
    <property type="protein sequence ID" value="KYG81143.1"/>
    <property type="molecule type" value="Genomic_DNA"/>
</dbReference>
<evidence type="ECO:0008006" key="4">
    <source>
        <dbReference type="Google" id="ProtNLM"/>
    </source>
</evidence>
<proteinExistence type="predicted"/>
<keyword evidence="3" id="KW-1185">Reference proteome</keyword>
<dbReference type="Proteomes" id="UP000075615">
    <property type="component" value="Unassembled WGS sequence"/>
</dbReference>
<gene>
    <name evidence="2" type="ORF">AWN68_16535</name>
</gene>
<evidence type="ECO:0000313" key="2">
    <source>
        <dbReference type="EMBL" id="KYG81143.1"/>
    </source>
</evidence>
<dbReference type="GO" id="GO:0005886">
    <property type="term" value="C:plasma membrane"/>
    <property type="evidence" value="ECO:0007669"/>
    <property type="project" value="TreeGrafter"/>
</dbReference>
<sequence>MKLRNVFRLNKQSIKYQFIHKTIETEEISVLGIIKYLLSFWKGVVVFGFVFLIIGIIQANNYSEFYVSKSVIIPGGGAPPSPKAALSLDAFMAPPVASTTSSLGIESFAGIMESRPFLLNLLDEPILSEGHGGYLPISDYLQRIQPKTSVIGTAVSKIKNLPNRFFDLFVREENTTSNMDSSSVKIPTDTLRTLTMEQIGLMVELKGRVKIEGVNPVTIETEMPTAKLSTRLNNLVLEKLVEQTIEIRTGKQQRDLMLAKKQLDTAKTNFIESQLALAKFQDQNNGGRTSMANTTLENLSTNYSLYSGIYSDLASKVEMMKIDLLENTPFYNVFEPAYVPLTPIGSFNSSSVIRYVIFGIVFGILWAMAYTGLVIFGILRKKLNEITLDKE</sequence>
<protein>
    <recommendedName>
        <fullName evidence="4">Polysaccharide chain length determinant N-terminal domain-containing protein</fullName>
    </recommendedName>
</protein>
<name>A0A150XR03_9BACT</name>
<keyword evidence="1" id="KW-0812">Transmembrane</keyword>
<evidence type="ECO:0000256" key="1">
    <source>
        <dbReference type="SAM" id="Phobius"/>
    </source>
</evidence>
<feature type="transmembrane region" description="Helical" evidence="1">
    <location>
        <begin position="36"/>
        <end position="57"/>
    </location>
</feature>
<accession>A0A150XR03</accession>
<feature type="transmembrane region" description="Helical" evidence="1">
    <location>
        <begin position="355"/>
        <end position="379"/>
    </location>
</feature>
<dbReference type="InterPro" id="IPR050445">
    <property type="entry name" value="Bact_polysacc_biosynth/exp"/>
</dbReference>
<dbReference type="RefSeq" id="WP_068413472.1">
    <property type="nucleotide sequence ID" value="NZ_LRDB01000006.1"/>
</dbReference>
<dbReference type="GO" id="GO:0004713">
    <property type="term" value="F:protein tyrosine kinase activity"/>
    <property type="evidence" value="ECO:0007669"/>
    <property type="project" value="TreeGrafter"/>
</dbReference>
<organism evidence="2 3">
    <name type="scientific">Roseivirga echinicomitans</name>
    <dbReference type="NCBI Taxonomy" id="296218"/>
    <lineage>
        <taxon>Bacteria</taxon>
        <taxon>Pseudomonadati</taxon>
        <taxon>Bacteroidota</taxon>
        <taxon>Cytophagia</taxon>
        <taxon>Cytophagales</taxon>
        <taxon>Roseivirgaceae</taxon>
        <taxon>Roseivirga</taxon>
    </lineage>
</organism>
<dbReference type="OrthoDB" id="1522571at2"/>
<reference evidence="2 3" key="1">
    <citation type="submission" date="2016-01" db="EMBL/GenBank/DDBJ databases">
        <title>Genome sequencing of Roseivirga echinicomitans KMM 6058.</title>
        <authorList>
            <person name="Selvaratnam C."/>
            <person name="Thevarajoo S."/>
            <person name="Goh K.M."/>
            <person name="Ee R."/>
            <person name="Chan K.-G."/>
            <person name="Chong C.S."/>
        </authorList>
    </citation>
    <scope>NUCLEOTIDE SEQUENCE [LARGE SCALE GENOMIC DNA]</scope>
    <source>
        <strain evidence="2 3">KMM 6058</strain>
    </source>
</reference>
<dbReference type="STRING" id="296218.AWN68_16535"/>
<keyword evidence="1" id="KW-0472">Membrane</keyword>
<comment type="caution">
    <text evidence="2">The sequence shown here is derived from an EMBL/GenBank/DDBJ whole genome shotgun (WGS) entry which is preliminary data.</text>
</comment>
<evidence type="ECO:0000313" key="3">
    <source>
        <dbReference type="Proteomes" id="UP000075615"/>
    </source>
</evidence>
<dbReference type="PANTHER" id="PTHR32309">
    <property type="entry name" value="TYROSINE-PROTEIN KINASE"/>
    <property type="match status" value="1"/>
</dbReference>
<keyword evidence="1" id="KW-1133">Transmembrane helix</keyword>
<dbReference type="AlphaFoldDB" id="A0A150XR03"/>